<sequence length="1780" mass="197884">MTTRLDRLVLLLDTGSAAGIRSTAATQLGDIMRQHPTELKNLLSRVSIHLRSSSWETRIAAGQAIGAIAKNADQWDPAVKVEDMPLPDVESKSVLLFKELDIEAVMQRGKKLLGSAGKEYDHDLSHLSQEERLKELKKSLKQRLGLESEFFADEFLDDTDLMINHEPPQASQASQAEQIDMSALSARERNRLKRKSKKDAKDRLNDSRKRHQAPQRVATVDSQIRPSGIKSESMQNDGKVVIESRVSMAVVEDPRDWPFEDYCEALCIDLFDPNWTIRHGAALGLREILKYRGNDAGKSKGHPTEVNQRLHDEWLEDVCIRLLCVFALDRFGDFVSDQVVAPVRETCSQTLGTLIQYLAERHVLNTQQCLLKLIFQTPGAASVWEPRHSGLLGLKYVMAVRADLVESLLDGTVGAVLLGLQDVDDDVRGVSASTLIPVTQQFVELLPQKAFEVTVVLWRCLAEMKDDLSASTGSVMELLAKLFSFPIIMQSFQQVAATNPQFALQNLVPILFGFFRHTISSVRLAVLTTLKLFLEADSICGWVDFRVLRLVFQNLVLEEKVHIFQESGVLWQLMMKRLGEAPHVFFEVIRSCVPNWFTILMTPLGTPINQQLLFVAKRGADVETNHNIDLGMLNQDFALVSQEIVVRNRLAGGRALGELMKILPLEEIALLFDGSLRFYIQSTWGIHQQLAAAIVEEWFNNHTCGTDVHQSLAQMFLAQFDVNPSTPFQESFPHLRRLRGECQALLNTAAMEGQVPQSHLPALPLNVDGESPDGFSLATAQQLVGATFDRLVKACAASSHTVLEERRRRVLTAIGLCEELLSKVEIQVSASLACAVVSLGVLPAKLTPLIRALMNSIKFESVIELQTRSATGLARLVQLCSEQQPKPNPTDKIVKNLCAFLCSDSAITPVLQDNQATDTIYSLTLSQGTLVRGRGRPALHDVSCEDEATRAARLVRRGAELALERFCTVSGPQVFTRIPKLWELIYTRLELHVSIPDIHEQLSLVSGQDLIDSLQVLSVVVPFAHATTHQDLVPTIPWILRCLQSRYSLLRYVAARCLSVVSDTLLSPCMQAIITSGLPLLLDPTSVTNRQGAAEAIYFIVQSLGAKILPYVIFLVVPVLGRMSDTDDHVRLVASNCFALLINLIPLESGIPDPSDLPPELVAQRSTERRFLSQLMDNSQVEDFRLPVKINAELRSYQQDGVNWLAFLYKYQLHGILCDDMGLGKTLQSICILASTHHLRNERYQATGALDAAPLPSLVVCPPTLIGHWFHEIKNYCHNLNPMTYTGVASERKKLLPQIGKHDVVIMSYDIVRNDVDELGKILWNYCILDEGHIIKNGKTKITKSVKAIRANHRLILSGTPIQNNVLELWSLFDFLMPGFLGTERSFSDRYSKPILASRDAKSSSREQEAGALALEALHKQVLPFLLRRLKEDVLDDLPPKIIQDYYCDLGDVQKQLYDDFSKTQNPVVGGTAEPSKAPHVFQALQYLRKLCNHPLLVLSPKHPKYTAIMNKVGNEAALHDLVHAPKLLALRQLLNDCGIGAESDSGEEQLVGGAVSQHRVLIFCQLKSMLDMVENDLLKRHLPGVSYLRLDGSVDTMARHEMVQTFNRDPSIDVLLLTTQVGGLGLNLTGADTVIFVEHDWNPMKDLQAMDRAHRIGQKKVVNVYRLVARDTLEEKIMGLQKFKLNIANSVVNQQNSGLASMGTNQLLDLFSPTDQNSAGISATSAENGAGDDAAAAAAASLGGTGFKQALEGLEKLWDEKQYEEEFDLDNFISGLKHS</sequence>
<accession>A0ACC2RV02</accession>
<evidence type="ECO:0000313" key="2">
    <source>
        <dbReference type="Proteomes" id="UP001165960"/>
    </source>
</evidence>
<keyword evidence="2" id="KW-1185">Reference proteome</keyword>
<proteinExistence type="predicted"/>
<name>A0ACC2RV02_9FUNG</name>
<evidence type="ECO:0000313" key="1">
    <source>
        <dbReference type="EMBL" id="KAJ9053882.1"/>
    </source>
</evidence>
<gene>
    <name evidence="1" type="primary">MOT1_2</name>
    <name evidence="1" type="ORF">DSO57_1020052</name>
</gene>
<dbReference type="Proteomes" id="UP001165960">
    <property type="component" value="Unassembled WGS sequence"/>
</dbReference>
<organism evidence="1 2">
    <name type="scientific">Entomophthora muscae</name>
    <dbReference type="NCBI Taxonomy" id="34485"/>
    <lineage>
        <taxon>Eukaryota</taxon>
        <taxon>Fungi</taxon>
        <taxon>Fungi incertae sedis</taxon>
        <taxon>Zoopagomycota</taxon>
        <taxon>Entomophthoromycotina</taxon>
        <taxon>Entomophthoromycetes</taxon>
        <taxon>Entomophthorales</taxon>
        <taxon>Entomophthoraceae</taxon>
        <taxon>Entomophthora</taxon>
    </lineage>
</organism>
<reference evidence="1" key="1">
    <citation type="submission" date="2022-04" db="EMBL/GenBank/DDBJ databases">
        <title>Genome of the entomopathogenic fungus Entomophthora muscae.</title>
        <authorList>
            <person name="Elya C."/>
            <person name="Lovett B.R."/>
            <person name="Lee E."/>
            <person name="Macias A.M."/>
            <person name="Hajek A.E."/>
            <person name="De Bivort B.L."/>
            <person name="Kasson M.T."/>
            <person name="De Fine Licht H.H."/>
            <person name="Stajich J.E."/>
        </authorList>
    </citation>
    <scope>NUCLEOTIDE SEQUENCE</scope>
    <source>
        <strain evidence="1">Berkeley</strain>
    </source>
</reference>
<comment type="caution">
    <text evidence="1">The sequence shown here is derived from an EMBL/GenBank/DDBJ whole genome shotgun (WGS) entry which is preliminary data.</text>
</comment>
<dbReference type="EMBL" id="QTSX02006482">
    <property type="protein sequence ID" value="KAJ9053882.1"/>
    <property type="molecule type" value="Genomic_DNA"/>
</dbReference>
<protein>
    <submittedName>
        <fullName evidence="1">TATA-binding protein-associated factor mot1</fullName>
    </submittedName>
</protein>